<dbReference type="RefSeq" id="WP_209642865.1">
    <property type="nucleotide sequence ID" value="NZ_JAGINW010000001.1"/>
</dbReference>
<proteinExistence type="predicted"/>
<evidence type="ECO:0000313" key="1">
    <source>
        <dbReference type="EMBL" id="MBP2325697.1"/>
    </source>
</evidence>
<evidence type="ECO:0008006" key="3">
    <source>
        <dbReference type="Google" id="ProtNLM"/>
    </source>
</evidence>
<evidence type="ECO:0000313" key="2">
    <source>
        <dbReference type="Proteomes" id="UP001519332"/>
    </source>
</evidence>
<comment type="caution">
    <text evidence="1">The sequence shown here is derived from an EMBL/GenBank/DDBJ whole genome shotgun (WGS) entry which is preliminary data.</text>
</comment>
<gene>
    <name evidence="1" type="ORF">JOF56_006082</name>
</gene>
<dbReference type="SUPFAM" id="SSF53448">
    <property type="entry name" value="Nucleotide-diphospho-sugar transferases"/>
    <property type="match status" value="1"/>
</dbReference>
<sequence length="376" mass="41855">MIESPTVGLSSYHHASHRHLLAEAQDITPQPVDAIIVPTARTVAYLRTAVELAQHHGCVLFALCSGRASATKTIRLAYRYGVEVVAVDMRDLRSGLVPEFATSTMLDSANYGRLFARNTDTSLKRNIGLLFAHIAGWDRVVFLDDDITIPQPDDLNNAVGLLDRHAGAGLSIGGFPDNSVVCHAYRDAGGEQDTFIGGGALAVGRSAFDSFFPDIYNEDWFFLLNETGLRPSAITGRGIQAPYDPYRDTMRARGEELGDCLAEGLFSLLDTGMRLTDADSRFWADFLGRRRSFIHEVIQMVSDTLPESAEKARMTAALEAAVVRNRLILPEMCVDYMEAWRADRKLWERHIQAQRPVRLHKLLARLGLMHCYREGF</sequence>
<name>A0ABS4TMR1_9PSEU</name>
<reference evidence="1 2" key="1">
    <citation type="submission" date="2021-03" db="EMBL/GenBank/DDBJ databases">
        <title>Sequencing the genomes of 1000 actinobacteria strains.</title>
        <authorList>
            <person name="Klenk H.-P."/>
        </authorList>
    </citation>
    <scope>NUCLEOTIDE SEQUENCE [LARGE SCALE GENOMIC DNA]</scope>
    <source>
        <strain evidence="1 2">DSM 46670</strain>
    </source>
</reference>
<dbReference type="Proteomes" id="UP001519332">
    <property type="component" value="Unassembled WGS sequence"/>
</dbReference>
<protein>
    <recommendedName>
        <fullName evidence="3">Glycosyl transferase family 2</fullName>
    </recommendedName>
</protein>
<accession>A0ABS4TMR1</accession>
<organism evidence="1 2">
    <name type="scientific">Kibdelosporangium banguiense</name>
    <dbReference type="NCBI Taxonomy" id="1365924"/>
    <lineage>
        <taxon>Bacteria</taxon>
        <taxon>Bacillati</taxon>
        <taxon>Actinomycetota</taxon>
        <taxon>Actinomycetes</taxon>
        <taxon>Pseudonocardiales</taxon>
        <taxon>Pseudonocardiaceae</taxon>
        <taxon>Kibdelosporangium</taxon>
    </lineage>
</organism>
<dbReference type="EMBL" id="JAGINW010000001">
    <property type="protein sequence ID" value="MBP2325697.1"/>
    <property type="molecule type" value="Genomic_DNA"/>
</dbReference>
<keyword evidence="2" id="KW-1185">Reference proteome</keyword>
<dbReference type="InterPro" id="IPR029044">
    <property type="entry name" value="Nucleotide-diphossugar_trans"/>
</dbReference>